<protein>
    <submittedName>
        <fullName evidence="1">Iron-responsive regulator Irr</fullName>
    </submittedName>
</protein>
<dbReference type="InterPro" id="IPR002481">
    <property type="entry name" value="FUR"/>
</dbReference>
<dbReference type="PANTHER" id="PTHR33202">
    <property type="entry name" value="ZINC UPTAKE REGULATION PROTEIN"/>
    <property type="match status" value="1"/>
</dbReference>
<dbReference type="Gene3D" id="1.10.10.10">
    <property type="entry name" value="Winged helix-like DNA-binding domain superfamily/Winged helix DNA-binding domain"/>
    <property type="match status" value="1"/>
</dbReference>
<evidence type="ECO:0000313" key="1">
    <source>
        <dbReference type="EMBL" id="VAX12888.1"/>
    </source>
</evidence>
<dbReference type="SUPFAM" id="SSF46785">
    <property type="entry name" value="Winged helix' DNA-binding domain"/>
    <property type="match status" value="1"/>
</dbReference>
<dbReference type="InterPro" id="IPR036390">
    <property type="entry name" value="WH_DNA-bd_sf"/>
</dbReference>
<dbReference type="EMBL" id="UOFZ01000067">
    <property type="protein sequence ID" value="VAX12888.1"/>
    <property type="molecule type" value="Genomic_DNA"/>
</dbReference>
<dbReference type="InterPro" id="IPR036388">
    <property type="entry name" value="WH-like_DNA-bd_sf"/>
</dbReference>
<reference evidence="1" key="1">
    <citation type="submission" date="2018-06" db="EMBL/GenBank/DDBJ databases">
        <authorList>
            <person name="Zhirakovskaya E."/>
        </authorList>
    </citation>
    <scope>NUCLEOTIDE SEQUENCE</scope>
</reference>
<dbReference type="GO" id="GO:0008270">
    <property type="term" value="F:zinc ion binding"/>
    <property type="evidence" value="ECO:0007669"/>
    <property type="project" value="TreeGrafter"/>
</dbReference>
<dbReference type="GO" id="GO:0000976">
    <property type="term" value="F:transcription cis-regulatory region binding"/>
    <property type="evidence" value="ECO:0007669"/>
    <property type="project" value="TreeGrafter"/>
</dbReference>
<dbReference type="GO" id="GO:0003700">
    <property type="term" value="F:DNA-binding transcription factor activity"/>
    <property type="evidence" value="ECO:0007669"/>
    <property type="project" value="InterPro"/>
</dbReference>
<dbReference type="PANTHER" id="PTHR33202:SF7">
    <property type="entry name" value="FERRIC UPTAKE REGULATION PROTEIN"/>
    <property type="match status" value="1"/>
</dbReference>
<proteinExistence type="predicted"/>
<sequence length="163" mass="18392">MDFIQIGALQCILMETLESTKDTPKYSAIELLLEYDITPTQQRVEIANILFARPQHVSAEQVLSQLNSEQQKASKATIYNTLGLFARKGLIREIIVDPTKVFYDSNTSDHHHYYNVDTGMLSDIEDGYMLVSNLPALPEGTVAERVDIIYRVRNADNAADNIQ</sequence>
<dbReference type="GO" id="GO:0045892">
    <property type="term" value="P:negative regulation of DNA-templated transcription"/>
    <property type="evidence" value="ECO:0007669"/>
    <property type="project" value="TreeGrafter"/>
</dbReference>
<dbReference type="Pfam" id="PF01475">
    <property type="entry name" value="FUR"/>
    <property type="match status" value="1"/>
</dbReference>
<gene>
    <name evidence="1" type="ORF">MNBD_GAMMA24-1377</name>
</gene>
<dbReference type="CDD" id="cd07153">
    <property type="entry name" value="Fur_like"/>
    <property type="match status" value="1"/>
</dbReference>
<organism evidence="1">
    <name type="scientific">hydrothermal vent metagenome</name>
    <dbReference type="NCBI Taxonomy" id="652676"/>
    <lineage>
        <taxon>unclassified sequences</taxon>
        <taxon>metagenomes</taxon>
        <taxon>ecological metagenomes</taxon>
    </lineage>
</organism>
<dbReference type="AlphaFoldDB" id="A0A3B1BN44"/>
<accession>A0A3B1BN44</accession>
<name>A0A3B1BN44_9ZZZZ</name>
<dbReference type="GO" id="GO:1900376">
    <property type="term" value="P:regulation of secondary metabolite biosynthetic process"/>
    <property type="evidence" value="ECO:0007669"/>
    <property type="project" value="TreeGrafter"/>
</dbReference>